<evidence type="ECO:0000256" key="1">
    <source>
        <dbReference type="SAM" id="MobiDB-lite"/>
    </source>
</evidence>
<sequence>MTIRPKQPAPPTEETPPPRRKKRPERRKPRYKGILWHR</sequence>
<dbReference type="STRING" id="1203190.GCA_000312345_00465"/>
<dbReference type="Proteomes" id="UP000182237">
    <property type="component" value="Chromosome I"/>
</dbReference>
<organism evidence="2 3">
    <name type="scientific">Corynebacterium timonense</name>
    <dbReference type="NCBI Taxonomy" id="441500"/>
    <lineage>
        <taxon>Bacteria</taxon>
        <taxon>Bacillati</taxon>
        <taxon>Actinomycetota</taxon>
        <taxon>Actinomycetes</taxon>
        <taxon>Mycobacteriales</taxon>
        <taxon>Corynebacteriaceae</taxon>
        <taxon>Corynebacterium</taxon>
    </lineage>
</organism>
<feature type="compositionally biased region" description="Basic residues" evidence="1">
    <location>
        <begin position="18"/>
        <end position="38"/>
    </location>
</feature>
<dbReference type="EMBL" id="LT629765">
    <property type="protein sequence ID" value="SDR76894.1"/>
    <property type="molecule type" value="Genomic_DNA"/>
</dbReference>
<feature type="region of interest" description="Disordered" evidence="1">
    <location>
        <begin position="1"/>
        <end position="38"/>
    </location>
</feature>
<evidence type="ECO:0000313" key="2">
    <source>
        <dbReference type="EMBL" id="SDR76894.1"/>
    </source>
</evidence>
<evidence type="ECO:0000313" key="3">
    <source>
        <dbReference type="Proteomes" id="UP000182237"/>
    </source>
</evidence>
<protein>
    <submittedName>
        <fullName evidence="2">Uncharacterized protein</fullName>
    </submittedName>
</protein>
<dbReference type="AlphaFoldDB" id="A0A1H1LQL3"/>
<name>A0A1H1LQL3_9CORY</name>
<gene>
    <name evidence="2" type="ORF">SAMN04488539_0304</name>
</gene>
<reference evidence="2 3" key="1">
    <citation type="submission" date="2016-10" db="EMBL/GenBank/DDBJ databases">
        <authorList>
            <person name="de Groot N.N."/>
        </authorList>
    </citation>
    <scope>NUCLEOTIDE SEQUENCE [LARGE SCALE GENOMIC DNA]</scope>
    <source>
        <strain evidence="2 3">DSM 45434</strain>
    </source>
</reference>
<accession>A0A1H1LQL3</accession>
<keyword evidence="3" id="KW-1185">Reference proteome</keyword>
<proteinExistence type="predicted"/>